<proteinExistence type="predicted"/>
<evidence type="ECO:0000313" key="2">
    <source>
        <dbReference type="Proteomes" id="UP000003639"/>
    </source>
</evidence>
<dbReference type="STRING" id="411467.BACCAP_04173"/>
<comment type="caution">
    <text evidence="1">The sequence shown here is derived from an EMBL/GenBank/DDBJ whole genome shotgun (WGS) entry which is preliminary data.</text>
</comment>
<evidence type="ECO:0000313" key="1">
    <source>
        <dbReference type="EMBL" id="EDM98027.1"/>
    </source>
</evidence>
<reference evidence="1 2" key="1">
    <citation type="submission" date="2007-04" db="EMBL/GenBank/DDBJ databases">
        <authorList>
            <person name="Fulton L."/>
            <person name="Clifton S."/>
            <person name="Fulton B."/>
            <person name="Xu J."/>
            <person name="Minx P."/>
            <person name="Pepin K.H."/>
            <person name="Johnson M."/>
            <person name="Thiruvilangam P."/>
            <person name="Bhonagiri V."/>
            <person name="Nash W.E."/>
            <person name="Mardis E.R."/>
            <person name="Wilson R.K."/>
        </authorList>
    </citation>
    <scope>NUCLEOTIDE SEQUENCE [LARGE SCALE GENOMIC DNA]</scope>
    <source>
        <strain evidence="1 2">ATCC 29799</strain>
    </source>
</reference>
<reference evidence="1 2" key="2">
    <citation type="submission" date="2007-06" db="EMBL/GenBank/DDBJ databases">
        <title>Draft genome sequence of Pseudoflavonifractor capillosus ATCC 29799.</title>
        <authorList>
            <person name="Sudarsanam P."/>
            <person name="Ley R."/>
            <person name="Guruge J."/>
            <person name="Turnbaugh P.J."/>
            <person name="Mahowald M."/>
            <person name="Liep D."/>
            <person name="Gordon J."/>
        </authorList>
    </citation>
    <scope>NUCLEOTIDE SEQUENCE [LARGE SCALE GENOMIC DNA]</scope>
    <source>
        <strain evidence="1 2">ATCC 29799</strain>
    </source>
</reference>
<protein>
    <submittedName>
        <fullName evidence="1">Uncharacterized protein</fullName>
    </submittedName>
</protein>
<sequence>MPSAAANIAADLRFIETSISCNKKPYGFGDGVIIKGWAGCCQEKARKRTGLGSGGKRKIPGDFP</sequence>
<name>A6P105_9FIRM</name>
<dbReference type="Proteomes" id="UP000003639">
    <property type="component" value="Unassembled WGS sequence"/>
</dbReference>
<dbReference type="EMBL" id="AAXG02000045">
    <property type="protein sequence ID" value="EDM98027.1"/>
    <property type="molecule type" value="Genomic_DNA"/>
</dbReference>
<accession>A6P105</accession>
<organism evidence="1 2">
    <name type="scientific">Pseudoflavonifractor capillosus ATCC 29799</name>
    <dbReference type="NCBI Taxonomy" id="411467"/>
    <lineage>
        <taxon>Bacteria</taxon>
        <taxon>Bacillati</taxon>
        <taxon>Bacillota</taxon>
        <taxon>Clostridia</taxon>
        <taxon>Eubacteriales</taxon>
        <taxon>Oscillospiraceae</taxon>
        <taxon>Pseudoflavonifractor</taxon>
    </lineage>
</organism>
<keyword evidence="2" id="KW-1185">Reference proteome</keyword>
<gene>
    <name evidence="1" type="ORF">BACCAP_04173</name>
</gene>
<dbReference type="AlphaFoldDB" id="A6P105"/>